<dbReference type="OrthoDB" id="3220769at2759"/>
<dbReference type="EMBL" id="MU004243">
    <property type="protein sequence ID" value="KAF2664058.1"/>
    <property type="molecule type" value="Genomic_DNA"/>
</dbReference>
<accession>A0A6A6TYX0</accession>
<keyword evidence="4" id="KW-1185">Reference proteome</keyword>
<evidence type="ECO:0000313" key="4">
    <source>
        <dbReference type="Proteomes" id="UP000799302"/>
    </source>
</evidence>
<gene>
    <name evidence="3" type="ORF">BT63DRAFT_418197</name>
</gene>
<protein>
    <recommendedName>
        <fullName evidence="5">Transmembrane protein</fullName>
    </recommendedName>
</protein>
<reference evidence="3" key="1">
    <citation type="journal article" date="2020" name="Stud. Mycol.">
        <title>101 Dothideomycetes genomes: a test case for predicting lifestyles and emergence of pathogens.</title>
        <authorList>
            <person name="Haridas S."/>
            <person name="Albert R."/>
            <person name="Binder M."/>
            <person name="Bloem J."/>
            <person name="Labutti K."/>
            <person name="Salamov A."/>
            <person name="Andreopoulos B."/>
            <person name="Baker S."/>
            <person name="Barry K."/>
            <person name="Bills G."/>
            <person name="Bluhm B."/>
            <person name="Cannon C."/>
            <person name="Castanera R."/>
            <person name="Culley D."/>
            <person name="Daum C."/>
            <person name="Ezra D."/>
            <person name="Gonzalez J."/>
            <person name="Henrissat B."/>
            <person name="Kuo A."/>
            <person name="Liang C."/>
            <person name="Lipzen A."/>
            <person name="Lutzoni F."/>
            <person name="Magnuson J."/>
            <person name="Mondo S."/>
            <person name="Nolan M."/>
            <person name="Ohm R."/>
            <person name="Pangilinan J."/>
            <person name="Park H.-J."/>
            <person name="Ramirez L."/>
            <person name="Alfaro M."/>
            <person name="Sun H."/>
            <person name="Tritt A."/>
            <person name="Yoshinaga Y."/>
            <person name="Zwiers L.-H."/>
            <person name="Turgeon B."/>
            <person name="Goodwin S."/>
            <person name="Spatafora J."/>
            <person name="Crous P."/>
            <person name="Grigoriev I."/>
        </authorList>
    </citation>
    <scope>NUCLEOTIDE SEQUENCE</scope>
    <source>
        <strain evidence="3">CBS 115976</strain>
    </source>
</reference>
<evidence type="ECO:0000256" key="2">
    <source>
        <dbReference type="SAM" id="Phobius"/>
    </source>
</evidence>
<dbReference type="Proteomes" id="UP000799302">
    <property type="component" value="Unassembled WGS sequence"/>
</dbReference>
<evidence type="ECO:0000313" key="3">
    <source>
        <dbReference type="EMBL" id="KAF2664058.1"/>
    </source>
</evidence>
<evidence type="ECO:0008006" key="5">
    <source>
        <dbReference type="Google" id="ProtNLM"/>
    </source>
</evidence>
<feature type="region of interest" description="Disordered" evidence="1">
    <location>
        <begin position="483"/>
        <end position="515"/>
    </location>
</feature>
<feature type="compositionally biased region" description="Basic and acidic residues" evidence="1">
    <location>
        <begin position="506"/>
        <end position="515"/>
    </location>
</feature>
<feature type="transmembrane region" description="Helical" evidence="2">
    <location>
        <begin position="34"/>
        <end position="53"/>
    </location>
</feature>
<organism evidence="3 4">
    <name type="scientific">Microthyrium microscopicum</name>
    <dbReference type="NCBI Taxonomy" id="703497"/>
    <lineage>
        <taxon>Eukaryota</taxon>
        <taxon>Fungi</taxon>
        <taxon>Dikarya</taxon>
        <taxon>Ascomycota</taxon>
        <taxon>Pezizomycotina</taxon>
        <taxon>Dothideomycetes</taxon>
        <taxon>Dothideomycetes incertae sedis</taxon>
        <taxon>Microthyriales</taxon>
        <taxon>Microthyriaceae</taxon>
        <taxon>Microthyrium</taxon>
    </lineage>
</organism>
<name>A0A6A6TYX0_9PEZI</name>
<evidence type="ECO:0000256" key="1">
    <source>
        <dbReference type="SAM" id="MobiDB-lite"/>
    </source>
</evidence>
<sequence length="515" mass="57905">MYNPTPIIRGALGHELSYSLTRPYPRGRWYSSKLVVSTIFLILLVLFATFNLANTGYGLQPRYTTNPNDTKEELHWFNHKLFTFGDTKLSPDCQPIDIPIGFQFMTTNLGLHYTVTEIRHKVSGMEVHPSQVSYTNNTLQNCEVDKIDTRLQKADRSPPGGYFWSWQTSAPSVWASCDVENEEGVFRIFFKTGSIDLSSYSYVADYNHTTHASTWWGTRILNNYFFGLRVVMAGNLPDSGKQSLDLTLVDFSFSPGSTKDMRSQNLFNPHWAYLTASGGTDNGYASRLGRNPTMLYNNATVPFWRPITEAFFFAKVMRSLVLVDLGDNKTSNLLLDEDLLQYALSADDDFNRKDNAPLGTNADKDHAPWKSVHGIPSPDTKTGKWANMTDAYAQFRHMTGRLETKKASIYTQYTCSVPQAKGVATALLFTLVTTLALLQTSWMIFKWLTELAMAHDPMVMYCSGCLSRGLELTFSSDATGHEHSYRGSRSGGESMVSASALLQQKNRSESSDEER</sequence>
<keyword evidence="2" id="KW-1133">Transmembrane helix</keyword>
<keyword evidence="2" id="KW-0812">Transmembrane</keyword>
<keyword evidence="2" id="KW-0472">Membrane</keyword>
<proteinExistence type="predicted"/>
<dbReference type="AlphaFoldDB" id="A0A6A6TYX0"/>
<feature type="compositionally biased region" description="Polar residues" evidence="1">
    <location>
        <begin position="496"/>
        <end position="505"/>
    </location>
</feature>